<gene>
    <name evidence="1" type="ORF">FQN60_010515</name>
</gene>
<feature type="non-terminal residue" evidence="1">
    <location>
        <position position="88"/>
    </location>
</feature>
<evidence type="ECO:0000313" key="1">
    <source>
        <dbReference type="EMBL" id="KAA8589170.1"/>
    </source>
</evidence>
<name>A0A5J5D895_9PERO</name>
<dbReference type="Proteomes" id="UP000327493">
    <property type="component" value="Chromosome 10"/>
</dbReference>
<proteinExistence type="predicted"/>
<keyword evidence="2" id="KW-1185">Reference proteome</keyword>
<sequence length="88" mass="10389">MNNAVIQPLVNCGASEELETPRIHRREVIRTERRWMERWRGGHERLKSGVAWCPCSGPCSPWEKRESDLKPDSGRPRRKRHLWFPLAT</sequence>
<evidence type="ECO:0000313" key="2">
    <source>
        <dbReference type="Proteomes" id="UP000327493"/>
    </source>
</evidence>
<dbReference type="AlphaFoldDB" id="A0A5J5D895"/>
<organism evidence="1 2">
    <name type="scientific">Etheostoma spectabile</name>
    <name type="common">orangethroat darter</name>
    <dbReference type="NCBI Taxonomy" id="54343"/>
    <lineage>
        <taxon>Eukaryota</taxon>
        <taxon>Metazoa</taxon>
        <taxon>Chordata</taxon>
        <taxon>Craniata</taxon>
        <taxon>Vertebrata</taxon>
        <taxon>Euteleostomi</taxon>
        <taxon>Actinopterygii</taxon>
        <taxon>Neopterygii</taxon>
        <taxon>Teleostei</taxon>
        <taxon>Neoteleostei</taxon>
        <taxon>Acanthomorphata</taxon>
        <taxon>Eupercaria</taxon>
        <taxon>Perciformes</taxon>
        <taxon>Percoidei</taxon>
        <taxon>Percidae</taxon>
        <taxon>Etheostomatinae</taxon>
        <taxon>Etheostoma</taxon>
    </lineage>
</organism>
<reference evidence="1 2" key="1">
    <citation type="submission" date="2019-08" db="EMBL/GenBank/DDBJ databases">
        <title>A chromosome-level genome assembly, high-density linkage maps, and genome scans reveal the genomic architecture of hybrid incompatibilities underlying speciation via character displacement in darters (Percidae: Etheostominae).</title>
        <authorList>
            <person name="Moran R.L."/>
            <person name="Catchen J.M."/>
            <person name="Fuller R.C."/>
        </authorList>
    </citation>
    <scope>NUCLEOTIDE SEQUENCE [LARGE SCALE GENOMIC DNA]</scope>
    <source>
        <strain evidence="1">EspeVRDwgs_2016</strain>
        <tissue evidence="1">Muscle</tissue>
    </source>
</reference>
<dbReference type="EMBL" id="VOFY01000010">
    <property type="protein sequence ID" value="KAA8589170.1"/>
    <property type="molecule type" value="Genomic_DNA"/>
</dbReference>
<accession>A0A5J5D895</accession>
<protein>
    <submittedName>
        <fullName evidence="1">Uncharacterized protein</fullName>
    </submittedName>
</protein>
<comment type="caution">
    <text evidence="1">The sequence shown here is derived from an EMBL/GenBank/DDBJ whole genome shotgun (WGS) entry which is preliminary data.</text>
</comment>